<name>A0A382JXV8_9ZZZZ</name>
<comment type="pathway">
    <text evidence="2">One-carbon metabolism; tetrahydrofolate interconversion.</text>
</comment>
<dbReference type="Pfam" id="PF02219">
    <property type="entry name" value="MTHFR"/>
    <property type="match status" value="1"/>
</dbReference>
<dbReference type="SUPFAM" id="SSF51730">
    <property type="entry name" value="FAD-linked oxidoreductase"/>
    <property type="match status" value="1"/>
</dbReference>
<comment type="cofactor">
    <cofactor evidence="1">
        <name>FAD</name>
        <dbReference type="ChEBI" id="CHEBI:57692"/>
    </cofactor>
</comment>
<evidence type="ECO:0000256" key="6">
    <source>
        <dbReference type="ARBA" id="ARBA00023002"/>
    </source>
</evidence>
<dbReference type="GO" id="GO:0005829">
    <property type="term" value="C:cytosol"/>
    <property type="evidence" value="ECO:0007669"/>
    <property type="project" value="TreeGrafter"/>
</dbReference>
<dbReference type="Gene3D" id="3.20.20.220">
    <property type="match status" value="1"/>
</dbReference>
<feature type="non-terminal residue" evidence="7">
    <location>
        <position position="240"/>
    </location>
</feature>
<organism evidence="7">
    <name type="scientific">marine metagenome</name>
    <dbReference type="NCBI Taxonomy" id="408172"/>
    <lineage>
        <taxon>unclassified sequences</taxon>
        <taxon>metagenomes</taxon>
        <taxon>ecological metagenomes</taxon>
    </lineage>
</organism>
<dbReference type="UniPathway" id="UPA00193"/>
<dbReference type="AlphaFoldDB" id="A0A382JXV8"/>
<keyword evidence="6" id="KW-0560">Oxidoreductase</keyword>
<comment type="similarity">
    <text evidence="3">Belongs to the methylenetetrahydrofolate reductase family.</text>
</comment>
<gene>
    <name evidence="7" type="ORF">METZ01_LOCUS268917</name>
</gene>
<dbReference type="GO" id="GO:0035999">
    <property type="term" value="P:tetrahydrofolate interconversion"/>
    <property type="evidence" value="ECO:0007669"/>
    <property type="project" value="UniProtKB-UniPathway"/>
</dbReference>
<evidence type="ECO:0000256" key="3">
    <source>
        <dbReference type="ARBA" id="ARBA00006743"/>
    </source>
</evidence>
<dbReference type="InterPro" id="IPR003171">
    <property type="entry name" value="Mehydrof_redctse-like"/>
</dbReference>
<dbReference type="CDD" id="cd00537">
    <property type="entry name" value="MTHFR"/>
    <property type="match status" value="1"/>
</dbReference>
<dbReference type="GO" id="GO:0071949">
    <property type="term" value="F:FAD binding"/>
    <property type="evidence" value="ECO:0007669"/>
    <property type="project" value="TreeGrafter"/>
</dbReference>
<evidence type="ECO:0000313" key="7">
    <source>
        <dbReference type="EMBL" id="SVC16063.1"/>
    </source>
</evidence>
<accession>A0A382JXV8</accession>
<proteinExistence type="inferred from homology"/>
<reference evidence="7" key="1">
    <citation type="submission" date="2018-05" db="EMBL/GenBank/DDBJ databases">
        <authorList>
            <person name="Lanie J.A."/>
            <person name="Ng W.-L."/>
            <person name="Kazmierczak K.M."/>
            <person name="Andrzejewski T.M."/>
            <person name="Davidsen T.M."/>
            <person name="Wayne K.J."/>
            <person name="Tettelin H."/>
            <person name="Glass J.I."/>
            <person name="Rusch D."/>
            <person name="Podicherti R."/>
            <person name="Tsui H.-C.T."/>
            <person name="Winkler M.E."/>
        </authorList>
    </citation>
    <scope>NUCLEOTIDE SEQUENCE</scope>
</reference>
<evidence type="ECO:0000256" key="1">
    <source>
        <dbReference type="ARBA" id="ARBA00001974"/>
    </source>
</evidence>
<dbReference type="GO" id="GO:0009086">
    <property type="term" value="P:methionine biosynthetic process"/>
    <property type="evidence" value="ECO:0007669"/>
    <property type="project" value="TreeGrafter"/>
</dbReference>
<evidence type="ECO:0000256" key="5">
    <source>
        <dbReference type="ARBA" id="ARBA00022827"/>
    </source>
</evidence>
<dbReference type="GO" id="GO:0004489">
    <property type="term" value="F:methylenetetrahydrofolate reductase [NAD(P)H] activity"/>
    <property type="evidence" value="ECO:0007669"/>
    <property type="project" value="InterPro"/>
</dbReference>
<keyword evidence="4" id="KW-0285">Flavoprotein</keyword>
<dbReference type="PANTHER" id="PTHR45754">
    <property type="entry name" value="METHYLENETETRAHYDROFOLATE REDUCTASE"/>
    <property type="match status" value="1"/>
</dbReference>
<dbReference type="InterPro" id="IPR029041">
    <property type="entry name" value="FAD-linked_oxidoreductase-like"/>
</dbReference>
<evidence type="ECO:0000256" key="2">
    <source>
        <dbReference type="ARBA" id="ARBA00004777"/>
    </source>
</evidence>
<protein>
    <submittedName>
        <fullName evidence="7">Uncharacterized protein</fullName>
    </submittedName>
</protein>
<dbReference type="EMBL" id="UINC01076676">
    <property type="protein sequence ID" value="SVC16063.1"/>
    <property type="molecule type" value="Genomic_DNA"/>
</dbReference>
<evidence type="ECO:0000256" key="4">
    <source>
        <dbReference type="ARBA" id="ARBA00022630"/>
    </source>
</evidence>
<sequence length="240" mass="26219">MSIPETNNQAYTYRPGELLPELEGHISRGRFERVLRNGDFAVTAELAPPDSTDRNEVFEQAALFDGCIDAINATDGSGANCHMSSVVVCALLSYIGYSPIMQISCRDKNRIAIQGDLLGAGALSICNVLALTGDDVSVGDHPEAKRVFDLDSISLITLIKKIRDEGSFLSGRTITNPPQMFVGTSINPFVPPVESKILQLEKKINAGADFIQTQYCFDMPMLKDFMSKTVDKGLTEKAFF</sequence>
<dbReference type="PANTHER" id="PTHR45754:SF3">
    <property type="entry name" value="METHYLENETETRAHYDROFOLATE REDUCTASE (NADPH)"/>
    <property type="match status" value="1"/>
</dbReference>
<keyword evidence="5" id="KW-0274">FAD</keyword>